<feature type="transmembrane region" description="Helical" evidence="1">
    <location>
        <begin position="36"/>
        <end position="61"/>
    </location>
</feature>
<proteinExistence type="predicted"/>
<dbReference type="RefSeq" id="WP_092453188.1">
    <property type="nucleotide sequence ID" value="NZ_BKAC01000039.1"/>
</dbReference>
<dbReference type="AlphaFoldDB" id="A0A4R8VKZ3"/>
<comment type="caution">
    <text evidence="2">The sequence shown here is derived from an EMBL/GenBank/DDBJ whole genome shotgun (WGS) entry which is preliminary data.</text>
</comment>
<protein>
    <submittedName>
        <fullName evidence="2">Uncharacterized protein</fullName>
    </submittedName>
</protein>
<name>A0A4R8VKZ3_9MICO</name>
<evidence type="ECO:0000313" key="3">
    <source>
        <dbReference type="Proteomes" id="UP000297963"/>
    </source>
</evidence>
<organism evidence="2 3">
    <name type="scientific">Cryobacterium levicorallinum</name>
    <dbReference type="NCBI Taxonomy" id="995038"/>
    <lineage>
        <taxon>Bacteria</taxon>
        <taxon>Bacillati</taxon>
        <taxon>Actinomycetota</taxon>
        <taxon>Actinomycetes</taxon>
        <taxon>Micrococcales</taxon>
        <taxon>Microbacteriaceae</taxon>
        <taxon>Cryobacterium</taxon>
    </lineage>
</organism>
<keyword evidence="1" id="KW-1133">Transmembrane helix</keyword>
<gene>
    <name evidence="2" type="ORF">E3O11_10070</name>
</gene>
<dbReference type="EMBL" id="SOFE01000020">
    <property type="protein sequence ID" value="TFB84196.1"/>
    <property type="molecule type" value="Genomic_DNA"/>
</dbReference>
<sequence length="72" mass="7465">MAADALTGADLQSFRTGAQLVAAVCNVGLNLLLIPLFGIMGAVIATVVSEALLAGLFRAYISFKRAPERSAQ</sequence>
<reference evidence="2 3" key="1">
    <citation type="submission" date="2019-03" db="EMBL/GenBank/DDBJ databases">
        <title>Genomics of glacier-inhabiting Cryobacterium strains.</title>
        <authorList>
            <person name="Liu Q."/>
            <person name="Xin Y.-H."/>
        </authorList>
    </citation>
    <scope>NUCLEOTIDE SEQUENCE [LARGE SCALE GENOMIC DNA]</scope>
    <source>
        <strain evidence="2 3">Hh34</strain>
    </source>
</reference>
<keyword evidence="1" id="KW-0472">Membrane</keyword>
<dbReference type="Proteomes" id="UP000297963">
    <property type="component" value="Unassembled WGS sequence"/>
</dbReference>
<accession>A0A4R8VKZ3</accession>
<evidence type="ECO:0000313" key="2">
    <source>
        <dbReference type="EMBL" id="TFB84196.1"/>
    </source>
</evidence>
<keyword evidence="1" id="KW-0812">Transmembrane</keyword>
<evidence type="ECO:0000256" key="1">
    <source>
        <dbReference type="SAM" id="Phobius"/>
    </source>
</evidence>